<comment type="catalytic activity">
    <reaction evidence="9">
        <text>Fe-coproporphyrin III + H2O2 + H(+) = harderoheme III + CO2 + 2 H2O</text>
        <dbReference type="Rhea" id="RHEA:57940"/>
        <dbReference type="ChEBI" id="CHEBI:15377"/>
        <dbReference type="ChEBI" id="CHEBI:15378"/>
        <dbReference type="ChEBI" id="CHEBI:16240"/>
        <dbReference type="ChEBI" id="CHEBI:16526"/>
        <dbReference type="ChEBI" id="CHEBI:68438"/>
        <dbReference type="ChEBI" id="CHEBI:142463"/>
    </reaction>
</comment>
<dbReference type="PANTHER" id="PTHR36843:SF1">
    <property type="entry name" value="COPROHEME DECARBOXYLASE"/>
    <property type="match status" value="1"/>
</dbReference>
<comment type="caution">
    <text evidence="11">The sequence shown here is derived from an EMBL/GenBank/DDBJ whole genome shotgun (WGS) entry which is preliminary data.</text>
</comment>
<evidence type="ECO:0000256" key="5">
    <source>
        <dbReference type="ARBA" id="ARBA00029882"/>
    </source>
</evidence>
<feature type="active site" evidence="9">
    <location>
        <position position="175"/>
    </location>
</feature>
<evidence type="ECO:0000256" key="7">
    <source>
        <dbReference type="ARBA" id="ARBA00049896"/>
    </source>
</evidence>
<comment type="catalytic activity">
    <reaction evidence="9">
        <text>harderoheme III + H2O2 + H(+) = heme b + CO2 + 2 H2O</text>
        <dbReference type="Rhea" id="RHEA:57944"/>
        <dbReference type="ChEBI" id="CHEBI:15377"/>
        <dbReference type="ChEBI" id="CHEBI:15378"/>
        <dbReference type="ChEBI" id="CHEBI:16240"/>
        <dbReference type="ChEBI" id="CHEBI:16526"/>
        <dbReference type="ChEBI" id="CHEBI:60344"/>
        <dbReference type="ChEBI" id="CHEBI:142463"/>
    </reaction>
</comment>
<keyword evidence="3 9" id="KW-0479">Metal-binding</keyword>
<comment type="function">
    <text evidence="9">Involved in coproporphyrin-dependent heme b biosynthesis. Catalyzes the decarboxylation of Fe-coproporphyrin III (coproheme) to heme b (protoheme IX), the last step of the pathway. The reaction occurs in a stepwise manner with a three-propionate intermediate.</text>
</comment>
<evidence type="ECO:0000313" key="11">
    <source>
        <dbReference type="EMBL" id="GAA1760153.1"/>
    </source>
</evidence>
<dbReference type="EMBL" id="BAAANH010000004">
    <property type="protein sequence ID" value="GAA1760153.1"/>
    <property type="molecule type" value="Genomic_DNA"/>
</dbReference>
<proteinExistence type="inferred from homology"/>
<comment type="catalytic activity">
    <reaction evidence="7">
        <text>Fe-coproporphyrin III + 2 H2O2 + 2 H(+) = heme b + 2 CO2 + 4 H2O</text>
        <dbReference type="Rhea" id="RHEA:56516"/>
        <dbReference type="ChEBI" id="CHEBI:15377"/>
        <dbReference type="ChEBI" id="CHEBI:15378"/>
        <dbReference type="ChEBI" id="CHEBI:16240"/>
        <dbReference type="ChEBI" id="CHEBI:16526"/>
        <dbReference type="ChEBI" id="CHEBI:60344"/>
        <dbReference type="ChEBI" id="CHEBI:68438"/>
        <dbReference type="EC" id="1.3.98.5"/>
    </reaction>
    <physiologicalReaction direction="left-to-right" evidence="7">
        <dbReference type="Rhea" id="RHEA:56517"/>
    </physiologicalReaction>
</comment>
<feature type="compositionally biased region" description="Basic and acidic residues" evidence="10">
    <location>
        <begin position="1"/>
        <end position="10"/>
    </location>
</feature>
<dbReference type="InterPro" id="IPR010644">
    <property type="entry name" value="ChdC/CLD"/>
</dbReference>
<evidence type="ECO:0000256" key="1">
    <source>
        <dbReference type="ARBA" id="ARBA00014413"/>
    </source>
</evidence>
<organism evidence="11 12">
    <name type="scientific">Agromyces humatus</name>
    <dbReference type="NCBI Taxonomy" id="279573"/>
    <lineage>
        <taxon>Bacteria</taxon>
        <taxon>Bacillati</taxon>
        <taxon>Actinomycetota</taxon>
        <taxon>Actinomycetes</taxon>
        <taxon>Micrococcales</taxon>
        <taxon>Microbacteriaceae</taxon>
        <taxon>Agromyces</taxon>
    </lineage>
</organism>
<keyword evidence="4 9" id="KW-0408">Iron</keyword>
<dbReference type="SUPFAM" id="SSF54909">
    <property type="entry name" value="Dimeric alpha+beta barrel"/>
    <property type="match status" value="1"/>
</dbReference>
<dbReference type="EC" id="1.3.98.5" evidence="8 9"/>
<dbReference type="PANTHER" id="PTHR36843">
    <property type="entry name" value="HEME-DEPENDENT PEROXIDASE YWFI-RELATED"/>
    <property type="match status" value="1"/>
</dbReference>
<comment type="similarity">
    <text evidence="9">Belongs to the ChdC family. Type 2 subfamily.</text>
</comment>
<evidence type="ECO:0000313" key="12">
    <source>
        <dbReference type="Proteomes" id="UP001500506"/>
    </source>
</evidence>
<feature type="region of interest" description="Disordered" evidence="10">
    <location>
        <begin position="1"/>
        <end position="52"/>
    </location>
</feature>
<keyword evidence="9" id="KW-0560">Oxidoreductase</keyword>
<protein>
    <recommendedName>
        <fullName evidence="1 9">Coproheme decarboxylase</fullName>
        <ecNumber evidence="8 9">1.3.98.5</ecNumber>
    </recommendedName>
    <alternativeName>
        <fullName evidence="5 9">Coproheme III oxidative decarboxylase</fullName>
    </alternativeName>
    <alternativeName>
        <fullName evidence="6 9">Hydrogen peroxide-dependent heme synthase</fullName>
    </alternativeName>
</protein>
<keyword evidence="12" id="KW-1185">Reference proteome</keyword>
<dbReference type="Pfam" id="PF06778">
    <property type="entry name" value="Chlor_dismutase"/>
    <property type="match status" value="1"/>
</dbReference>
<dbReference type="HAMAP" id="MF_02244">
    <property type="entry name" value="Coproheme_decarbox_2"/>
    <property type="match status" value="1"/>
</dbReference>
<feature type="binding site" description="axial binding residue" evidence="9">
    <location>
        <position position="198"/>
    </location>
    <ligand>
        <name>Fe-coproporphyrin III</name>
        <dbReference type="ChEBI" id="CHEBI:68438"/>
    </ligand>
    <ligandPart>
        <name>Fe</name>
        <dbReference type="ChEBI" id="CHEBI:18248"/>
    </ligandPart>
</feature>
<dbReference type="Proteomes" id="UP001500506">
    <property type="component" value="Unassembled WGS sequence"/>
</dbReference>
<dbReference type="Gene3D" id="3.30.70.1030">
    <property type="entry name" value="Apc35880, domain 1"/>
    <property type="match status" value="2"/>
</dbReference>
<comment type="cofactor">
    <cofactor evidence="9">
        <name>Fe-coproporphyrin III</name>
        <dbReference type="ChEBI" id="CHEBI:68438"/>
    </cofactor>
    <text evidence="9">Fe-coproporphyrin III acts as both substrate and redox cofactor.</text>
</comment>
<gene>
    <name evidence="9" type="primary">chdC</name>
    <name evidence="11" type="ORF">GCM10009747_18980</name>
</gene>
<evidence type="ECO:0000256" key="10">
    <source>
        <dbReference type="SAM" id="MobiDB-lite"/>
    </source>
</evidence>
<dbReference type="NCBIfam" id="NF042928">
    <property type="entry name" value="HemQ_actino"/>
    <property type="match status" value="1"/>
</dbReference>
<evidence type="ECO:0000256" key="2">
    <source>
        <dbReference type="ARBA" id="ARBA00022617"/>
    </source>
</evidence>
<evidence type="ECO:0000256" key="6">
    <source>
        <dbReference type="ARBA" id="ARBA00030236"/>
    </source>
</evidence>
<evidence type="ECO:0000256" key="4">
    <source>
        <dbReference type="ARBA" id="ARBA00023004"/>
    </source>
</evidence>
<keyword evidence="2 9" id="KW-0349">Heme</keyword>
<name>A0ABN2KMK0_9MICO</name>
<sequence>MSRIGVRADHGSSAIAFGRSAGKGETGDMSTPAAEAAADAHRPESESGESPEGFTVFAVLRRDPSRPDDLDGHDVPRFVRELDDIIGLVENEDVTLRGIYDVSGLRADADVMLWLHGPTAEGLQWAIREIRRSRLFRALLPTWNAMGVHRDAEFNKAHVPGFLRGVEPKQWLTIYPFVRSYEWYLLPPEERGRMLAEHGRAGAAFTGVIANTVASFALGDYEWLLPLEADDLADLVDLMRDLRATDARRHVREEVPFYTGRRITTAELVEVVQ</sequence>
<reference evidence="11 12" key="1">
    <citation type="journal article" date="2019" name="Int. J. Syst. Evol. Microbiol.">
        <title>The Global Catalogue of Microorganisms (GCM) 10K type strain sequencing project: providing services to taxonomists for standard genome sequencing and annotation.</title>
        <authorList>
            <consortium name="The Broad Institute Genomics Platform"/>
            <consortium name="The Broad Institute Genome Sequencing Center for Infectious Disease"/>
            <person name="Wu L."/>
            <person name="Ma J."/>
        </authorList>
    </citation>
    <scope>NUCLEOTIDE SEQUENCE [LARGE SCALE GENOMIC DNA]</scope>
    <source>
        <strain evidence="11 12">JCM 14319</strain>
    </source>
</reference>
<keyword evidence="9" id="KW-0350">Heme biosynthesis</keyword>
<evidence type="ECO:0000256" key="8">
    <source>
        <dbReference type="ARBA" id="ARBA00050019"/>
    </source>
</evidence>
<dbReference type="InterPro" id="IPR011008">
    <property type="entry name" value="Dimeric_a/b-barrel"/>
</dbReference>
<comment type="pathway">
    <text evidence="9">Porphyrin-containing compound metabolism; protoheme biosynthesis.</text>
</comment>
<evidence type="ECO:0000256" key="9">
    <source>
        <dbReference type="HAMAP-Rule" id="MF_02244"/>
    </source>
</evidence>
<accession>A0ABN2KMK0</accession>
<evidence type="ECO:0000256" key="3">
    <source>
        <dbReference type="ARBA" id="ARBA00022723"/>
    </source>
</evidence>